<evidence type="ECO:0000313" key="3">
    <source>
        <dbReference type="Proteomes" id="UP000317708"/>
    </source>
</evidence>
<proteinExistence type="predicted"/>
<dbReference type="AlphaFoldDB" id="A0A552EKD7"/>
<comment type="caution">
    <text evidence="2">The sequence shown here is derived from an EMBL/GenBank/DDBJ whole genome shotgun (WGS) entry which is preliminary data.</text>
</comment>
<protein>
    <recommendedName>
        <fullName evidence="1">DUF7689 domain-containing protein</fullName>
    </recommendedName>
</protein>
<dbReference type="Pfam" id="PF24738">
    <property type="entry name" value="DUF7689"/>
    <property type="match status" value="1"/>
</dbReference>
<dbReference type="EMBL" id="SFBI01000125">
    <property type="protein sequence ID" value="TRU34913.1"/>
    <property type="molecule type" value="Genomic_DNA"/>
</dbReference>
<accession>A0A552EKD7</accession>
<gene>
    <name evidence="2" type="ORF">EWV92_14510</name>
</gene>
<feature type="domain" description="DUF7689" evidence="1">
    <location>
        <begin position="27"/>
        <end position="128"/>
    </location>
</feature>
<reference evidence="2 3" key="1">
    <citation type="submission" date="2019-01" db="EMBL/GenBank/DDBJ databases">
        <title>Coherence of Microcystis species and biogeography revealed through population genomics.</title>
        <authorList>
            <person name="Perez-Carrascal O.M."/>
            <person name="Terrat Y."/>
            <person name="Giani A."/>
            <person name="Fortin N."/>
            <person name="Tromas N."/>
            <person name="Shapiro B.J."/>
        </authorList>
    </citation>
    <scope>NUCLEOTIDE SEQUENCE [LARGE SCALE GENOMIC DNA]</scope>
    <source>
        <strain evidence="2">Ma_MB_S_20031200_S102</strain>
    </source>
</reference>
<name>A0A552EKD7_MICAE</name>
<sequence length="293" mass="32446">MPRPMSPQEKAQFRSWFPNLNVDAAVVTGEVTSTYNCISWTVGVTDRWLWPGSSISNFDTFYRGWGLVRASNGPIAAWGRSTSDMTHGCVSGPGHGPRWESKCGQSLRIQHGLSELEGANYGRVVSFYARALQLQAPAVALLEELTVALIQEAMQLTDEERSILERAVAEMPSELRQAYSEAFSAWKSTWFSGSLAIDSNPYSRAHGAEFDRLIALGPQILPLIVNSLSEEDNFLALALYDSIQSDSKLVVQFESDDPRLLEGEQGRAKRVVTHIPHPQLSQIKKAIKVVHSN</sequence>
<dbReference type="Proteomes" id="UP000317708">
    <property type="component" value="Unassembled WGS sequence"/>
</dbReference>
<dbReference type="InterPro" id="IPR056106">
    <property type="entry name" value="DUF7689"/>
</dbReference>
<evidence type="ECO:0000313" key="2">
    <source>
        <dbReference type="EMBL" id="TRU34913.1"/>
    </source>
</evidence>
<organism evidence="2 3">
    <name type="scientific">Microcystis aeruginosa Ma_MB_S_20031200_S102</name>
    <dbReference type="NCBI Taxonomy" id="2486254"/>
    <lineage>
        <taxon>Bacteria</taxon>
        <taxon>Bacillati</taxon>
        <taxon>Cyanobacteriota</taxon>
        <taxon>Cyanophyceae</taxon>
        <taxon>Oscillatoriophycideae</taxon>
        <taxon>Chroococcales</taxon>
        <taxon>Microcystaceae</taxon>
        <taxon>Microcystis</taxon>
    </lineage>
</organism>
<evidence type="ECO:0000259" key="1">
    <source>
        <dbReference type="Pfam" id="PF24738"/>
    </source>
</evidence>